<name>A0AAV0XCC7_9HEMI</name>
<comment type="caution">
    <text evidence="2">The sequence shown here is derived from an EMBL/GenBank/DDBJ whole genome shotgun (WGS) entry which is preliminary data.</text>
</comment>
<evidence type="ECO:0000256" key="1">
    <source>
        <dbReference type="SAM" id="MobiDB-lite"/>
    </source>
</evidence>
<dbReference type="AlphaFoldDB" id="A0AAV0XCC7"/>
<feature type="region of interest" description="Disordered" evidence="1">
    <location>
        <begin position="1"/>
        <end position="156"/>
    </location>
</feature>
<protein>
    <submittedName>
        <fullName evidence="2">Uncharacterized protein</fullName>
    </submittedName>
</protein>
<keyword evidence="3" id="KW-1185">Reference proteome</keyword>
<reference evidence="2 3" key="1">
    <citation type="submission" date="2023-01" db="EMBL/GenBank/DDBJ databases">
        <authorList>
            <person name="Whitehead M."/>
        </authorList>
    </citation>
    <scope>NUCLEOTIDE SEQUENCE [LARGE SCALE GENOMIC DNA]</scope>
</reference>
<dbReference type="EMBL" id="CARXXK010000004">
    <property type="protein sequence ID" value="CAI6365262.1"/>
    <property type="molecule type" value="Genomic_DNA"/>
</dbReference>
<gene>
    <name evidence="2" type="ORF">MEUPH1_LOCUS19998</name>
</gene>
<feature type="compositionally biased region" description="Basic and acidic residues" evidence="1">
    <location>
        <begin position="123"/>
        <end position="132"/>
    </location>
</feature>
<feature type="compositionally biased region" description="Basic and acidic residues" evidence="1">
    <location>
        <begin position="96"/>
        <end position="105"/>
    </location>
</feature>
<evidence type="ECO:0000313" key="3">
    <source>
        <dbReference type="Proteomes" id="UP001160148"/>
    </source>
</evidence>
<organism evidence="2 3">
    <name type="scientific">Macrosiphum euphorbiae</name>
    <name type="common">potato aphid</name>
    <dbReference type="NCBI Taxonomy" id="13131"/>
    <lineage>
        <taxon>Eukaryota</taxon>
        <taxon>Metazoa</taxon>
        <taxon>Ecdysozoa</taxon>
        <taxon>Arthropoda</taxon>
        <taxon>Hexapoda</taxon>
        <taxon>Insecta</taxon>
        <taxon>Pterygota</taxon>
        <taxon>Neoptera</taxon>
        <taxon>Paraneoptera</taxon>
        <taxon>Hemiptera</taxon>
        <taxon>Sternorrhyncha</taxon>
        <taxon>Aphidomorpha</taxon>
        <taxon>Aphidoidea</taxon>
        <taxon>Aphididae</taxon>
        <taxon>Macrosiphini</taxon>
        <taxon>Macrosiphum</taxon>
    </lineage>
</organism>
<evidence type="ECO:0000313" key="2">
    <source>
        <dbReference type="EMBL" id="CAI6365262.1"/>
    </source>
</evidence>
<feature type="compositionally biased region" description="Polar residues" evidence="1">
    <location>
        <begin position="37"/>
        <end position="46"/>
    </location>
</feature>
<feature type="compositionally biased region" description="Low complexity" evidence="1">
    <location>
        <begin position="106"/>
        <end position="119"/>
    </location>
</feature>
<accession>A0AAV0XCC7</accession>
<proteinExistence type="predicted"/>
<dbReference type="Proteomes" id="UP001160148">
    <property type="component" value="Unassembled WGS sequence"/>
</dbReference>
<sequence>MTHRAGVGGYKHKSTPPYTIGKEGRTQAFSPPPLPSNPQVKDLSNTGKKRKASQSSSVSPPGNPSTSKKLTKATNYPSIPDTIITTDNNNRSRSASADRSEHVDSNDNSDTLSTSSVSSDTDEVNKTPHKNDPQSVNKRSIRPSSSKFALHIHGGR</sequence>
<feature type="compositionally biased region" description="Polar residues" evidence="1">
    <location>
        <begin position="53"/>
        <end position="77"/>
    </location>
</feature>
<feature type="compositionally biased region" description="Polar residues" evidence="1">
    <location>
        <begin position="133"/>
        <end position="147"/>
    </location>
</feature>